<evidence type="ECO:0000256" key="1">
    <source>
        <dbReference type="ARBA" id="ARBA00004167"/>
    </source>
</evidence>
<dbReference type="RefSeq" id="WP_075570739.1">
    <property type="nucleotide sequence ID" value="NZ_MSDO01000020.1"/>
</dbReference>
<keyword evidence="2" id="KW-0812">Transmembrane</keyword>
<evidence type="ECO:0000313" key="6">
    <source>
        <dbReference type="Proteomes" id="UP000186878"/>
    </source>
</evidence>
<dbReference type="Pfam" id="PF13704">
    <property type="entry name" value="Glyco_tranf_2_4"/>
    <property type="match status" value="1"/>
</dbReference>
<comment type="caution">
    <text evidence="5">The sequence shown here is derived from an EMBL/GenBank/DDBJ whole genome shotgun (WGS) entry which is preliminary data.</text>
</comment>
<keyword evidence="3" id="KW-0472">Membrane</keyword>
<protein>
    <recommendedName>
        <fullName evidence="7">Glycosyl transferase family 2</fullName>
    </recommendedName>
</protein>
<dbReference type="GO" id="GO:0016020">
    <property type="term" value="C:membrane"/>
    <property type="evidence" value="ECO:0007669"/>
    <property type="project" value="UniProtKB-SubCell"/>
</dbReference>
<accession>A0A1Q8SQE8</accession>
<comment type="subcellular location">
    <subcellularLocation>
        <location evidence="1">Membrane</location>
        <topology evidence="1">Single-pass membrane protein</topology>
    </subcellularLocation>
</comment>
<evidence type="ECO:0000256" key="4">
    <source>
        <dbReference type="SAM" id="MobiDB-lite"/>
    </source>
</evidence>
<sequence>MKPLFKVCAVAKDEGPYLAEWVFHHLHFGFDLIHVYINRTSDASSAVLERINRSHPQVTFEFIDWVDLCDPAVSAKLQTIAYARELDRSRQQHVDWLLFLDIDEFWTPNDFSTTVDRFVATTCRDRKPAPICHLWHCELGQHAPFTPLQRGAGYEMSSHLKTLIPLEGVEIKHVRVHHPIFGKSVVPMGADGTPMVFNEKQPELADSTAIRPMSAYVIHRMYRSEQEYMAMMLRGRPSQRKQLKLNRPGYRSHRNVSVRHRFFWPEEPFRDYDLARRRFLEANDIDSIISQDRRAILKRAGLAVSMIKELLETPDRDRAIAFLRGTRHAVVASGEAPAPAPVAIPPVASEGQLPTQSAQTEPVQPETVQSELAQPEPVEIEAMRPEPAQPEASQPDSALSEPAQPEPIQAERDAERLPPVETRRRRSWFAALVGRS</sequence>
<evidence type="ECO:0000256" key="3">
    <source>
        <dbReference type="ARBA" id="ARBA00022989"/>
    </source>
</evidence>
<dbReference type="OrthoDB" id="3760425at2"/>
<dbReference type="Proteomes" id="UP000186878">
    <property type="component" value="Unassembled WGS sequence"/>
</dbReference>
<evidence type="ECO:0000313" key="5">
    <source>
        <dbReference type="EMBL" id="OLO03639.1"/>
    </source>
</evidence>
<proteinExistence type="predicted"/>
<feature type="compositionally biased region" description="Basic and acidic residues" evidence="4">
    <location>
        <begin position="409"/>
        <end position="422"/>
    </location>
</feature>
<keyword evidence="3" id="KW-1133">Transmembrane helix</keyword>
<name>A0A1Q8SQE8_9GAMM</name>
<keyword evidence="6" id="KW-1185">Reference proteome</keyword>
<organism evidence="5 6">
    <name type="scientific">Salinicola socius</name>
    <dbReference type="NCBI Taxonomy" id="404433"/>
    <lineage>
        <taxon>Bacteria</taxon>
        <taxon>Pseudomonadati</taxon>
        <taxon>Pseudomonadota</taxon>
        <taxon>Gammaproteobacteria</taxon>
        <taxon>Oceanospirillales</taxon>
        <taxon>Halomonadaceae</taxon>
        <taxon>Salinicola</taxon>
    </lineage>
</organism>
<dbReference type="PANTHER" id="PTHR21461">
    <property type="entry name" value="GLYCOSYLTRANSFERASE FAMILY 92 PROTEIN"/>
    <property type="match status" value="1"/>
</dbReference>
<dbReference type="GO" id="GO:0005737">
    <property type="term" value="C:cytoplasm"/>
    <property type="evidence" value="ECO:0007669"/>
    <property type="project" value="TreeGrafter"/>
</dbReference>
<feature type="compositionally biased region" description="Polar residues" evidence="4">
    <location>
        <begin position="352"/>
        <end position="372"/>
    </location>
</feature>
<gene>
    <name evidence="5" type="ORF">BTW07_13720</name>
</gene>
<feature type="region of interest" description="Disordered" evidence="4">
    <location>
        <begin position="334"/>
        <end position="436"/>
    </location>
</feature>
<evidence type="ECO:0008006" key="7">
    <source>
        <dbReference type="Google" id="ProtNLM"/>
    </source>
</evidence>
<dbReference type="EMBL" id="MSDO01000020">
    <property type="protein sequence ID" value="OLO03639.1"/>
    <property type="molecule type" value="Genomic_DNA"/>
</dbReference>
<dbReference type="PANTHER" id="PTHR21461:SF69">
    <property type="entry name" value="GLYCOSYLTRANSFERASE FAMILY 92 PROTEIN"/>
    <property type="match status" value="1"/>
</dbReference>
<evidence type="ECO:0000256" key="2">
    <source>
        <dbReference type="ARBA" id="ARBA00022692"/>
    </source>
</evidence>
<dbReference type="STRING" id="404433.BTW07_13720"/>
<dbReference type="GO" id="GO:0016757">
    <property type="term" value="F:glycosyltransferase activity"/>
    <property type="evidence" value="ECO:0007669"/>
    <property type="project" value="TreeGrafter"/>
</dbReference>
<reference evidence="5 6" key="1">
    <citation type="submission" date="2016-12" db="EMBL/GenBank/DDBJ databases">
        <title>Draft genome sequences of strains Salinicola socius SMB35, Salinicola sp. MH3R3-1 and Chromohalobacter sp. SMB17 from the Verkhnekamsk potash mining region of Russia.</title>
        <authorList>
            <person name="Mavrodi D.V."/>
            <person name="Olsson B.E."/>
            <person name="Korsakova E.S."/>
            <person name="Pyankova A."/>
            <person name="Mavrodi O.V."/>
            <person name="Plotnikova E.G."/>
        </authorList>
    </citation>
    <scope>NUCLEOTIDE SEQUENCE [LARGE SCALE GENOMIC DNA]</scope>
    <source>
        <strain evidence="5 6">SMB35</strain>
    </source>
</reference>
<dbReference type="AlphaFoldDB" id="A0A1Q8SQE8"/>